<gene>
    <name evidence="2" type="ORF">NliqN6_1318</name>
</gene>
<protein>
    <recommendedName>
        <fullName evidence="4">Arrestin-like N-terminal domain-containing protein</fullName>
    </recommendedName>
</protein>
<feature type="region of interest" description="Disordered" evidence="1">
    <location>
        <begin position="196"/>
        <end position="216"/>
    </location>
</feature>
<sequence length="507" mass="56481">MLPFRNLFAGAKTGSALPALSTEIHLQNDLIVVHPKAASTSEETIAEGRDETILSGSVSIVSESNVLIWNIRIALVVVCTFRRPSEESWGQGVIYEQSRVFNHLDREARISTSSDRRNIHRHIDFALMVPGNIATHEYLKHGMIVPQVRVSVEFSENNWSPVALAALPTLPPVYLSEPGGITTIAGRHMRTESYTGSAIRAPPPDPPEAVMTRGSSSIGVPQHPVQTWIKNFAIIANPNPSDGTNQLRSHKKGFSAGAGEWDLYWWSDVFSIGGYVYPRLELKHASPDITIFSIHVILRQSYSIVPVELFKTDPTSPNKIEYPSENIPLLQDGQTPSTKRPRPTSKILFSGQTQRYAAPNSDGVYFTWQPDRVRIPDDHHARPTRSEHTVSPFDIQHELSLRVFFSVRGESLNGEPIEGDDDTGEMRMLVINFSQQLSSCCCIKEWVSLPSYEECVNAPNTSATPYCACCYNIEDFPPVPFSQAFPSPEPIRENDGVKNQANPLRRL</sequence>
<feature type="region of interest" description="Disordered" evidence="1">
    <location>
        <begin position="484"/>
        <end position="507"/>
    </location>
</feature>
<dbReference type="EMBL" id="BLZA01000009">
    <property type="protein sequence ID" value="GHJ84916.1"/>
    <property type="molecule type" value="Genomic_DNA"/>
</dbReference>
<name>A0A8H3TPE6_9TREE</name>
<feature type="compositionally biased region" description="Polar residues" evidence="1">
    <location>
        <begin position="497"/>
        <end position="507"/>
    </location>
</feature>
<dbReference type="OrthoDB" id="3345971at2759"/>
<keyword evidence="3" id="KW-1185">Reference proteome</keyword>
<evidence type="ECO:0000313" key="2">
    <source>
        <dbReference type="EMBL" id="GHJ84916.1"/>
    </source>
</evidence>
<comment type="caution">
    <text evidence="2">The sequence shown here is derived from an EMBL/GenBank/DDBJ whole genome shotgun (WGS) entry which is preliminary data.</text>
</comment>
<feature type="region of interest" description="Disordered" evidence="1">
    <location>
        <begin position="321"/>
        <end position="345"/>
    </location>
</feature>
<evidence type="ECO:0000313" key="3">
    <source>
        <dbReference type="Proteomes" id="UP000620104"/>
    </source>
</evidence>
<evidence type="ECO:0008006" key="4">
    <source>
        <dbReference type="Google" id="ProtNLM"/>
    </source>
</evidence>
<dbReference type="Proteomes" id="UP000620104">
    <property type="component" value="Unassembled WGS sequence"/>
</dbReference>
<dbReference type="AlphaFoldDB" id="A0A8H3TPE6"/>
<evidence type="ECO:0000256" key="1">
    <source>
        <dbReference type="SAM" id="MobiDB-lite"/>
    </source>
</evidence>
<proteinExistence type="predicted"/>
<reference evidence="2" key="1">
    <citation type="submission" date="2020-07" db="EMBL/GenBank/DDBJ databases">
        <title>Draft Genome Sequence of a Deep-Sea Yeast, Naganishia (Cryptococcus) liquefaciens strain N6.</title>
        <authorList>
            <person name="Han Y.W."/>
            <person name="Kajitani R."/>
            <person name="Morimoto H."/>
            <person name="Parhat M."/>
            <person name="Tsubouchi H."/>
            <person name="Bakenova O."/>
            <person name="Ogata M."/>
            <person name="Argunhan B."/>
            <person name="Aoki R."/>
            <person name="Kajiwara S."/>
            <person name="Itoh T."/>
            <person name="Iwasaki H."/>
        </authorList>
    </citation>
    <scope>NUCLEOTIDE SEQUENCE</scope>
    <source>
        <strain evidence="2">N6</strain>
    </source>
</reference>
<accession>A0A8H3TPE6</accession>
<organism evidence="2 3">
    <name type="scientific">Naganishia liquefaciens</name>
    <dbReference type="NCBI Taxonomy" id="104408"/>
    <lineage>
        <taxon>Eukaryota</taxon>
        <taxon>Fungi</taxon>
        <taxon>Dikarya</taxon>
        <taxon>Basidiomycota</taxon>
        <taxon>Agaricomycotina</taxon>
        <taxon>Tremellomycetes</taxon>
        <taxon>Filobasidiales</taxon>
        <taxon>Filobasidiaceae</taxon>
        <taxon>Naganishia</taxon>
    </lineage>
</organism>